<evidence type="ECO:0000256" key="1">
    <source>
        <dbReference type="SAM" id="Phobius"/>
    </source>
</evidence>
<name>A0A671N9H1_9TELE</name>
<sequence>MYFAGSVGLTALSAVAVSRTPALMGLRSYCFLFIILICMASFKRHPRRLPMRPMTFVILSSAVDSMGRIVLAGGAAVGLGALCYYGLGMSNEMGAIEKAVIWPQYVKDRIHSTYMYFAGSVGLTALSAVAVSRTPALMGLVMRGSWLVR</sequence>
<reference evidence="2" key="2">
    <citation type="submission" date="2025-09" db="UniProtKB">
        <authorList>
            <consortium name="Ensembl"/>
        </authorList>
    </citation>
    <scope>IDENTIFICATION</scope>
</reference>
<dbReference type="Ensembl" id="ENSSANT00000045392.1">
    <property type="protein sequence ID" value="ENSSANP00000042655.1"/>
    <property type="gene ID" value="ENSSANG00000021609.1"/>
</dbReference>
<organism evidence="2 3">
    <name type="scientific">Sinocyclocheilus anshuiensis</name>
    <dbReference type="NCBI Taxonomy" id="1608454"/>
    <lineage>
        <taxon>Eukaryota</taxon>
        <taxon>Metazoa</taxon>
        <taxon>Chordata</taxon>
        <taxon>Craniata</taxon>
        <taxon>Vertebrata</taxon>
        <taxon>Euteleostomi</taxon>
        <taxon>Actinopterygii</taxon>
        <taxon>Neopterygii</taxon>
        <taxon>Teleostei</taxon>
        <taxon>Ostariophysi</taxon>
        <taxon>Cypriniformes</taxon>
        <taxon>Cyprinidae</taxon>
        <taxon>Cyprininae</taxon>
        <taxon>Sinocyclocheilus</taxon>
    </lineage>
</organism>
<feature type="transmembrane region" description="Helical" evidence="1">
    <location>
        <begin position="26"/>
        <end position="42"/>
    </location>
</feature>
<keyword evidence="3" id="KW-1185">Reference proteome</keyword>
<accession>A0A671N9H1</accession>
<gene>
    <name evidence="2" type="primary">LOC107674405</name>
</gene>
<keyword evidence="1" id="KW-0812">Transmembrane</keyword>
<dbReference type="AlphaFoldDB" id="A0A671N9H1"/>
<proteinExistence type="predicted"/>
<keyword evidence="1" id="KW-0472">Membrane</keyword>
<dbReference type="Proteomes" id="UP000472260">
    <property type="component" value="Unassembled WGS sequence"/>
</dbReference>
<evidence type="ECO:0000313" key="2">
    <source>
        <dbReference type="Ensembl" id="ENSSANP00000042655.1"/>
    </source>
</evidence>
<reference evidence="2" key="1">
    <citation type="submission" date="2025-08" db="UniProtKB">
        <authorList>
            <consortium name="Ensembl"/>
        </authorList>
    </citation>
    <scope>IDENTIFICATION</scope>
</reference>
<protein>
    <submittedName>
        <fullName evidence="2">Growth hormone-inducible transmembrane protein-like</fullName>
    </submittedName>
</protein>
<feature type="transmembrane region" description="Helical" evidence="1">
    <location>
        <begin position="69"/>
        <end position="87"/>
    </location>
</feature>
<feature type="transmembrane region" description="Helical" evidence="1">
    <location>
        <begin position="114"/>
        <end position="132"/>
    </location>
</feature>
<keyword evidence="1" id="KW-1133">Transmembrane helix</keyword>
<evidence type="ECO:0000313" key="3">
    <source>
        <dbReference type="Proteomes" id="UP000472260"/>
    </source>
</evidence>